<reference evidence="2" key="2">
    <citation type="journal article" date="2011" name="Proc. Natl. Acad. Sci. U.S.A.">
        <title>Obligate biotrophy features unraveled by the genomic analysis of rust fungi.</title>
        <authorList>
            <person name="Duplessis S."/>
            <person name="Cuomo C.A."/>
            <person name="Lin Y.-C."/>
            <person name="Aerts A."/>
            <person name="Tisserant E."/>
            <person name="Veneault-Fourrey C."/>
            <person name="Joly D.L."/>
            <person name="Hacquard S."/>
            <person name="Amselem J."/>
            <person name="Cantarel B.L."/>
            <person name="Chiu R."/>
            <person name="Coutinho P.M."/>
            <person name="Feau N."/>
            <person name="Field M."/>
            <person name="Frey P."/>
            <person name="Gelhaye E."/>
            <person name="Goldberg J."/>
            <person name="Grabherr M.G."/>
            <person name="Kodira C.D."/>
            <person name="Kohler A."/>
            <person name="Kuees U."/>
            <person name="Lindquist E.A."/>
            <person name="Lucas S.M."/>
            <person name="Mago R."/>
            <person name="Mauceli E."/>
            <person name="Morin E."/>
            <person name="Murat C."/>
            <person name="Pangilinan J.L."/>
            <person name="Park R."/>
            <person name="Pearson M."/>
            <person name="Quesneville H."/>
            <person name="Rouhier N."/>
            <person name="Sakthikumar S."/>
            <person name="Salamov A.A."/>
            <person name="Schmutz J."/>
            <person name="Selles B."/>
            <person name="Shapiro H."/>
            <person name="Tanguay P."/>
            <person name="Tuskan G.A."/>
            <person name="Henrissat B."/>
            <person name="Van de Peer Y."/>
            <person name="Rouze P."/>
            <person name="Ellis J.G."/>
            <person name="Dodds P.N."/>
            <person name="Schein J.E."/>
            <person name="Zhong S."/>
            <person name="Hamelin R.C."/>
            <person name="Grigoriev I.V."/>
            <person name="Szabo L.J."/>
            <person name="Martin F."/>
        </authorList>
    </citation>
    <scope>NUCLEOTIDE SEQUENCE [LARGE SCALE GENOMIC DNA]</scope>
    <source>
        <strain evidence="2">CRL 75-36-700-3 / race SCCL</strain>
    </source>
</reference>
<accession>E3L4W9</accession>
<keyword evidence="2" id="KW-1185">Reference proteome</keyword>
<gene>
    <name evidence="1" type="ORF">PGTG_17648</name>
</gene>
<reference key="1">
    <citation type="submission" date="2007-01" db="EMBL/GenBank/DDBJ databases">
        <title>The Genome Sequence of Puccinia graminis f. sp. tritici Strain CRL 75-36-700-3.</title>
        <authorList>
            <consortium name="The Broad Institute Genome Sequencing Platform"/>
            <person name="Birren B."/>
            <person name="Lander E."/>
            <person name="Galagan J."/>
            <person name="Nusbaum C."/>
            <person name="Devon K."/>
            <person name="Cuomo C."/>
            <person name="Jaffe D."/>
            <person name="Butler J."/>
            <person name="Alvarez P."/>
            <person name="Gnerre S."/>
            <person name="Grabherr M."/>
            <person name="Mauceli E."/>
            <person name="Brockman W."/>
            <person name="Young S."/>
            <person name="LaButti K."/>
            <person name="Sykes S."/>
            <person name="DeCaprio D."/>
            <person name="Crawford M."/>
            <person name="Koehrsen M."/>
            <person name="Engels R."/>
            <person name="Montgomery P."/>
            <person name="Pearson M."/>
            <person name="Howarth C."/>
            <person name="Larson L."/>
            <person name="White J."/>
            <person name="Zeng Q."/>
            <person name="Kodira C."/>
            <person name="Yandava C."/>
            <person name="Alvarado L."/>
            <person name="O'Leary S."/>
            <person name="Szabo L."/>
            <person name="Dean R."/>
            <person name="Schein J."/>
        </authorList>
    </citation>
    <scope>NUCLEOTIDE SEQUENCE</scope>
    <source>
        <strain>CRL 75-36-700-3</strain>
    </source>
</reference>
<organism evidence="1 2">
    <name type="scientific">Puccinia graminis f. sp. tritici (strain CRL 75-36-700-3 / race SCCL)</name>
    <name type="common">Black stem rust fungus</name>
    <dbReference type="NCBI Taxonomy" id="418459"/>
    <lineage>
        <taxon>Eukaryota</taxon>
        <taxon>Fungi</taxon>
        <taxon>Dikarya</taxon>
        <taxon>Basidiomycota</taxon>
        <taxon>Pucciniomycotina</taxon>
        <taxon>Pucciniomycetes</taxon>
        <taxon>Pucciniales</taxon>
        <taxon>Pucciniaceae</taxon>
        <taxon>Puccinia</taxon>
    </lineage>
</organism>
<dbReference type="AlphaFoldDB" id="E3L4W9"/>
<dbReference type="KEGG" id="pgr:PGTG_17648"/>
<evidence type="ECO:0000313" key="1">
    <source>
        <dbReference type="EMBL" id="EFP91594.1"/>
    </source>
</evidence>
<evidence type="ECO:0000313" key="2">
    <source>
        <dbReference type="Proteomes" id="UP000008783"/>
    </source>
</evidence>
<proteinExistence type="predicted"/>
<dbReference type="OrthoDB" id="10291181at2759"/>
<dbReference type="EMBL" id="DS178349">
    <property type="protein sequence ID" value="EFP91594.1"/>
    <property type="molecule type" value="Genomic_DNA"/>
</dbReference>
<dbReference type="Proteomes" id="UP000008783">
    <property type="component" value="Unassembled WGS sequence"/>
</dbReference>
<dbReference type="HOGENOM" id="CLU_156726_0_0_1"/>
<dbReference type="RefSeq" id="XP_003336013.1">
    <property type="nucleotide sequence ID" value="XM_003335965.1"/>
</dbReference>
<dbReference type="GeneID" id="10531531"/>
<dbReference type="InParanoid" id="E3L4W9"/>
<dbReference type="VEuPathDB" id="FungiDB:PGTG_17648"/>
<sequence>MIYIIKINWRPPRSFMERGSLHYHLSTNNGIQPAFGRNEFSYAPAFYASSDPQQAFEHPLHNHLVEVAISILHGNRSPGNEEPPFNVYRFLKYSQPNLTD</sequence>
<protein>
    <submittedName>
        <fullName evidence="1">Uncharacterized protein</fullName>
    </submittedName>
</protein>
<name>E3L4W9_PUCGT</name>